<comment type="caution">
    <text evidence="14">The sequence shown here is derived from an EMBL/GenBank/DDBJ whole genome shotgun (WGS) entry which is preliminary data.</text>
</comment>
<feature type="binding site" evidence="13">
    <location>
        <begin position="98"/>
        <end position="101"/>
    </location>
    <ligand>
        <name>substrate</name>
    </ligand>
</feature>
<comment type="function">
    <text evidence="8">Catalyzes the aldol cleavage of 4-hydroxy-4-methyl-2-oxoglutarate (HMG) into 2 molecules of pyruvate. Also contains a secondary oxaloacetate (OAA) decarboxylase activity due to the common pyruvate enolate transition state formed following C-C bond cleavage in the retro-aldol and decarboxylation reactions.</text>
</comment>
<dbReference type="SUPFAM" id="SSF89562">
    <property type="entry name" value="RraA-like"/>
    <property type="match status" value="1"/>
</dbReference>
<evidence type="ECO:0000256" key="11">
    <source>
        <dbReference type="ARBA" id="ARBA00032305"/>
    </source>
</evidence>
<evidence type="ECO:0000313" key="15">
    <source>
        <dbReference type="Proteomes" id="UP001139179"/>
    </source>
</evidence>
<comment type="cofactor">
    <cofactor evidence="2">
        <name>a divalent metal cation</name>
        <dbReference type="ChEBI" id="CHEBI:60240"/>
    </cofactor>
</comment>
<dbReference type="GO" id="GO:0008948">
    <property type="term" value="F:oxaloacetate decarboxylase activity"/>
    <property type="evidence" value="ECO:0007669"/>
    <property type="project" value="UniProtKB-EC"/>
</dbReference>
<reference evidence="14" key="1">
    <citation type="submission" date="2022-05" db="EMBL/GenBank/DDBJ databases">
        <title>Comparative Genomics of Spacecraft Associated Microbes.</title>
        <authorList>
            <person name="Tran M.T."/>
            <person name="Wright A."/>
            <person name="Seuylemezian A."/>
            <person name="Eisen J."/>
            <person name="Coil D."/>
        </authorList>
    </citation>
    <scope>NUCLEOTIDE SEQUENCE</scope>
    <source>
        <strain evidence="14">214.1.1</strain>
    </source>
</reference>
<evidence type="ECO:0000313" key="14">
    <source>
        <dbReference type="EMBL" id="MCM3714329.1"/>
    </source>
</evidence>
<gene>
    <name evidence="14" type="ORF">M3202_09540</name>
</gene>
<evidence type="ECO:0000256" key="5">
    <source>
        <dbReference type="ARBA" id="ARBA00012213"/>
    </source>
</evidence>
<evidence type="ECO:0000256" key="9">
    <source>
        <dbReference type="ARBA" id="ARBA00029596"/>
    </source>
</evidence>
<comment type="cofactor">
    <cofactor evidence="13">
        <name>Mg(2+)</name>
        <dbReference type="ChEBI" id="CHEBI:18420"/>
    </cofactor>
</comment>
<dbReference type="InterPro" id="IPR005493">
    <property type="entry name" value="RraA/RraA-like"/>
</dbReference>
<dbReference type="AlphaFoldDB" id="A0A9X2DP41"/>
<dbReference type="Gene3D" id="3.50.30.40">
    <property type="entry name" value="Ribonuclease E inhibitor RraA/RraA-like"/>
    <property type="match status" value="1"/>
</dbReference>
<evidence type="ECO:0000256" key="1">
    <source>
        <dbReference type="ARBA" id="ARBA00001342"/>
    </source>
</evidence>
<dbReference type="Pfam" id="PF03737">
    <property type="entry name" value="RraA-like"/>
    <property type="match status" value="1"/>
</dbReference>
<evidence type="ECO:0000256" key="4">
    <source>
        <dbReference type="ARBA" id="ARBA00011233"/>
    </source>
</evidence>
<comment type="subunit">
    <text evidence="4">Homotrimer.</text>
</comment>
<dbReference type="EC" id="4.1.3.17" evidence="5"/>
<keyword evidence="13" id="KW-0460">Magnesium</keyword>
<dbReference type="NCBIfam" id="NF004850">
    <property type="entry name" value="PRK06201.1"/>
    <property type="match status" value="1"/>
</dbReference>
<feature type="binding site" evidence="13">
    <location>
        <position position="121"/>
    </location>
    <ligand>
        <name>Mg(2+)</name>
        <dbReference type="ChEBI" id="CHEBI:18420"/>
    </ligand>
</feature>
<accession>A0A9X2DP41</accession>
<sequence length="232" mass="25232">MEAGFKIIEKVPTLPKELIDAYLDLPTSNIADVMWRVNSIGGEIKAIHKNGMKLLGRAITAKVPPTDNLMMHKAIELASPGDVIVVDAGGTLSHATTGEIMSRYAKKKGIRGFVINGAVRDADGINSLQFPVYAKGLQPRGPYKNGPGEVNVPVTCGDVVVHPGDLVIGDLDGVVIVPNQFVEEVARKTIEKSQAEERIFEQIENESLDQSWIDQVLIQKGIKKELTINKTQ</sequence>
<evidence type="ECO:0000256" key="8">
    <source>
        <dbReference type="ARBA" id="ARBA00025046"/>
    </source>
</evidence>
<proteinExistence type="inferred from homology"/>
<dbReference type="EC" id="4.1.1.112" evidence="6"/>
<evidence type="ECO:0000256" key="13">
    <source>
        <dbReference type="PIRSR" id="PIRSR605493-1"/>
    </source>
</evidence>
<name>A0A9X2DP41_9BACI</name>
<evidence type="ECO:0000256" key="3">
    <source>
        <dbReference type="ARBA" id="ARBA00008621"/>
    </source>
</evidence>
<dbReference type="RefSeq" id="WP_251223119.1">
    <property type="nucleotide sequence ID" value="NZ_JAMBOL010000006.1"/>
</dbReference>
<dbReference type="GO" id="GO:0046872">
    <property type="term" value="F:metal ion binding"/>
    <property type="evidence" value="ECO:0007669"/>
    <property type="project" value="UniProtKB-KW"/>
</dbReference>
<comment type="similarity">
    <text evidence="3">Belongs to the class II aldolase/RraA-like family.</text>
</comment>
<organism evidence="14 15">
    <name type="scientific">Halalkalibacter oceani</name>
    <dbReference type="NCBI Taxonomy" id="1653776"/>
    <lineage>
        <taxon>Bacteria</taxon>
        <taxon>Bacillati</taxon>
        <taxon>Bacillota</taxon>
        <taxon>Bacilli</taxon>
        <taxon>Bacillales</taxon>
        <taxon>Bacillaceae</taxon>
        <taxon>Halalkalibacter</taxon>
    </lineage>
</organism>
<dbReference type="PANTHER" id="PTHR33254:SF4">
    <property type="entry name" value="4-HYDROXY-4-METHYL-2-OXOGLUTARATE ALDOLASE 3-RELATED"/>
    <property type="match status" value="1"/>
</dbReference>
<dbReference type="CDD" id="cd16841">
    <property type="entry name" value="RraA_family"/>
    <property type="match status" value="1"/>
</dbReference>
<dbReference type="EMBL" id="JAMBOL010000006">
    <property type="protein sequence ID" value="MCM3714329.1"/>
    <property type="molecule type" value="Genomic_DNA"/>
</dbReference>
<dbReference type="InterPro" id="IPR036704">
    <property type="entry name" value="RraA/RraA-like_sf"/>
</dbReference>
<protein>
    <recommendedName>
        <fullName evidence="7">Putative 4-hydroxy-4-methyl-2-oxoglutarate aldolase</fullName>
        <ecNumber evidence="6">4.1.1.112</ecNumber>
        <ecNumber evidence="5">4.1.3.17</ecNumber>
    </recommendedName>
    <alternativeName>
        <fullName evidence="11">Oxaloacetate decarboxylase</fullName>
    </alternativeName>
    <alternativeName>
        <fullName evidence="9">Regulator of ribonuclease activity homolog</fullName>
    </alternativeName>
    <alternativeName>
        <fullName evidence="10">RraA-like protein</fullName>
    </alternativeName>
</protein>
<evidence type="ECO:0000256" key="6">
    <source>
        <dbReference type="ARBA" id="ARBA00012947"/>
    </source>
</evidence>
<evidence type="ECO:0000256" key="12">
    <source>
        <dbReference type="ARBA" id="ARBA00047973"/>
    </source>
</evidence>
<dbReference type="PANTHER" id="PTHR33254">
    <property type="entry name" value="4-HYDROXY-4-METHYL-2-OXOGLUTARATE ALDOLASE 3-RELATED"/>
    <property type="match status" value="1"/>
</dbReference>
<evidence type="ECO:0000256" key="10">
    <source>
        <dbReference type="ARBA" id="ARBA00030169"/>
    </source>
</evidence>
<dbReference type="GO" id="GO:0047443">
    <property type="term" value="F:4-hydroxy-4-methyl-2-oxoglutarate aldolase activity"/>
    <property type="evidence" value="ECO:0007669"/>
    <property type="project" value="UniProtKB-EC"/>
</dbReference>
<evidence type="ECO:0000256" key="7">
    <source>
        <dbReference type="ARBA" id="ARBA00016549"/>
    </source>
</evidence>
<comment type="catalytic activity">
    <reaction evidence="1">
        <text>4-hydroxy-4-methyl-2-oxoglutarate = 2 pyruvate</text>
        <dbReference type="Rhea" id="RHEA:22748"/>
        <dbReference type="ChEBI" id="CHEBI:15361"/>
        <dbReference type="ChEBI" id="CHEBI:58276"/>
        <dbReference type="EC" id="4.1.3.17"/>
    </reaction>
</comment>
<evidence type="ECO:0000256" key="2">
    <source>
        <dbReference type="ARBA" id="ARBA00001968"/>
    </source>
</evidence>
<keyword evidence="13" id="KW-0479">Metal-binding</keyword>
<feature type="binding site" evidence="13">
    <location>
        <position position="120"/>
    </location>
    <ligand>
        <name>substrate</name>
    </ligand>
</feature>
<comment type="catalytic activity">
    <reaction evidence="12">
        <text>oxaloacetate + H(+) = pyruvate + CO2</text>
        <dbReference type="Rhea" id="RHEA:15641"/>
        <dbReference type="ChEBI" id="CHEBI:15361"/>
        <dbReference type="ChEBI" id="CHEBI:15378"/>
        <dbReference type="ChEBI" id="CHEBI:16452"/>
        <dbReference type="ChEBI" id="CHEBI:16526"/>
        <dbReference type="EC" id="4.1.1.112"/>
    </reaction>
</comment>
<dbReference type="Proteomes" id="UP001139179">
    <property type="component" value="Unassembled WGS sequence"/>
</dbReference>
<keyword evidence="15" id="KW-1185">Reference proteome</keyword>